<evidence type="ECO:0008006" key="2">
    <source>
        <dbReference type="Google" id="ProtNLM"/>
    </source>
</evidence>
<comment type="caution">
    <text evidence="1">The sequence shown here is derived from an EMBL/GenBank/DDBJ whole genome shotgun (WGS) entry which is preliminary data.</text>
</comment>
<name>A0A0F9RRP5_9ZZZZ</name>
<organism evidence="1">
    <name type="scientific">marine sediment metagenome</name>
    <dbReference type="NCBI Taxonomy" id="412755"/>
    <lineage>
        <taxon>unclassified sequences</taxon>
        <taxon>metagenomes</taxon>
        <taxon>ecological metagenomes</taxon>
    </lineage>
</organism>
<gene>
    <name evidence="1" type="ORF">LCGC14_0611960</name>
</gene>
<sequence>MRRCTRCLYPDTKPDLFFNDEGVCSACTASSKRRKTDWKARECELLKILETTPRNGSGYDLIVPSSGGKDSTWQVLKFIELGVKPLVVTATTCHLTDVGRKNIDNLSRFATTIEVTPNRTVRRKLNRLGLELVGDISWPEHVSIFTTPFRIACDLGIPLIFYGECSQEAYGGPPGTEEAREMTQRWVQEFGGFLGLRPSDMIGQNGITEADMADYSPPASVENVTAYFLGQFYEWDSRINWERAAAAGMISVLPTPRNWWPAENQDNAQTGLHDWLMFKKFGYGRATAQISVDIRYGRISRSNALKEIERRECLYPDEYMGLSIDEILRPLGLDRVTFDAIVEKHTPTSRTE</sequence>
<protein>
    <recommendedName>
        <fullName evidence="2">N-acetyl sugar amidotransferase</fullName>
    </recommendedName>
</protein>
<proteinExistence type="predicted"/>
<evidence type="ECO:0000313" key="1">
    <source>
        <dbReference type="EMBL" id="KKN52507.1"/>
    </source>
</evidence>
<accession>A0A0F9RRP5</accession>
<dbReference type="EMBL" id="LAZR01001016">
    <property type="protein sequence ID" value="KKN52507.1"/>
    <property type="molecule type" value="Genomic_DNA"/>
</dbReference>
<reference evidence="1" key="1">
    <citation type="journal article" date="2015" name="Nature">
        <title>Complex archaea that bridge the gap between prokaryotes and eukaryotes.</title>
        <authorList>
            <person name="Spang A."/>
            <person name="Saw J.H."/>
            <person name="Jorgensen S.L."/>
            <person name="Zaremba-Niedzwiedzka K."/>
            <person name="Martijn J."/>
            <person name="Lind A.E."/>
            <person name="van Eijk R."/>
            <person name="Schleper C."/>
            <person name="Guy L."/>
            <person name="Ettema T.J."/>
        </authorList>
    </citation>
    <scope>NUCLEOTIDE SEQUENCE</scope>
</reference>
<dbReference type="SUPFAM" id="SSF52402">
    <property type="entry name" value="Adenine nucleotide alpha hydrolases-like"/>
    <property type="match status" value="1"/>
</dbReference>
<dbReference type="InterPro" id="IPR020022">
    <property type="entry name" value="N-acetyl_sugar_amidoTrfase"/>
</dbReference>
<dbReference type="NCBIfam" id="TIGR03573">
    <property type="entry name" value="WbuX"/>
    <property type="match status" value="1"/>
</dbReference>
<dbReference type="AlphaFoldDB" id="A0A0F9RRP5"/>